<dbReference type="InterPro" id="IPR046700">
    <property type="entry name" value="DUF6570"/>
</dbReference>
<dbReference type="EMBL" id="JACGCI010000048">
    <property type="protein sequence ID" value="KAF6751746.1"/>
    <property type="molecule type" value="Genomic_DNA"/>
</dbReference>
<dbReference type="Pfam" id="PF20209">
    <property type="entry name" value="DUF6570"/>
    <property type="match status" value="1"/>
</dbReference>
<reference evidence="2 3" key="1">
    <citation type="submission" date="2020-07" db="EMBL/GenBank/DDBJ databases">
        <title>Comparative genomics of pyrophilous fungi reveals a link between fire events and developmental genes.</title>
        <authorList>
            <consortium name="DOE Joint Genome Institute"/>
            <person name="Steindorff A.S."/>
            <person name="Carver A."/>
            <person name="Calhoun S."/>
            <person name="Stillman K."/>
            <person name="Liu H."/>
            <person name="Lipzen A."/>
            <person name="Pangilinan J."/>
            <person name="Labutti K."/>
            <person name="Bruns T.D."/>
            <person name="Grigoriev I.V."/>
        </authorList>
    </citation>
    <scope>NUCLEOTIDE SEQUENCE [LARGE SCALE GENOMIC DNA]</scope>
    <source>
        <strain evidence="2 3">CBS 144469</strain>
    </source>
</reference>
<feature type="non-terminal residue" evidence="2">
    <location>
        <position position="1"/>
    </location>
</feature>
<dbReference type="OrthoDB" id="3221862at2759"/>
<name>A0A8H6M4C2_9AGAR</name>
<gene>
    <name evidence="2" type="ORF">DFP72DRAFT_816060</name>
</gene>
<feature type="domain" description="DUF6570" evidence="1">
    <location>
        <begin position="229"/>
        <end position="347"/>
    </location>
</feature>
<comment type="caution">
    <text evidence="2">The sequence shown here is derived from an EMBL/GenBank/DDBJ whole genome shotgun (WGS) entry which is preliminary data.</text>
</comment>
<evidence type="ECO:0000259" key="1">
    <source>
        <dbReference type="Pfam" id="PF20209"/>
    </source>
</evidence>
<dbReference type="Proteomes" id="UP000521943">
    <property type="component" value="Unassembled WGS sequence"/>
</dbReference>
<dbReference type="AlphaFoldDB" id="A0A8H6M4C2"/>
<keyword evidence="3" id="KW-1185">Reference proteome</keyword>
<protein>
    <recommendedName>
        <fullName evidence="1">DUF6570 domain-containing protein</fullName>
    </recommendedName>
</protein>
<evidence type="ECO:0000313" key="2">
    <source>
        <dbReference type="EMBL" id="KAF6751746.1"/>
    </source>
</evidence>
<evidence type="ECO:0000313" key="3">
    <source>
        <dbReference type="Proteomes" id="UP000521943"/>
    </source>
</evidence>
<accession>A0A8H6M4C2</accession>
<sequence length="556" mass="62743">MFSFVTSGTVPNADALIKDSDVLFGVSLDLLDALDFMGTHELTVVSLLHRLPPGKQRHTAANLLLNQLKDHKCHNCPEIRYIFKRLPPTPPRKKSGTDRADVQRDTPNLEEEYRQMVDARDNEVLNPPEFPPKPISPIEQAKIIRDFCEVFDPKNIEEAGCSVCGQLVLLRDLVPLSKQDVDMSLLINPTLARKERFSSEDPIEYEEGPIIDKTCGDTVCPACLEDLGRRKRPKFALASKLWLGDVPEALSDLSFAEKMLLGKVRHNRCVVRVATSGRAKMTSNAIMFASPIAKVYHALPPSREEMEEVLAFIFIGSSEPTQEEIKRCPMLLNHPDYSELEISKENLATYPLAGVPVKVDFRRPSADTDPTERGPLEMSMHEADDDLDEGTEEGPCPFVVPLKIVALNHRDRDRPILGVGRSPDLESMYHNPQSFPSMFPWLFPYGAGGIGQACHKDVMGEREHKKRLLMYHDKRFQTDFYFPMIAFNQVQMKTNVTGSFIFAKRSDFPDICERLTRSYKNGSMAIIAERSANGESIKPQTEEEKQAYSILEDVDH</sequence>
<organism evidence="2 3">
    <name type="scientific">Ephemerocybe angulata</name>
    <dbReference type="NCBI Taxonomy" id="980116"/>
    <lineage>
        <taxon>Eukaryota</taxon>
        <taxon>Fungi</taxon>
        <taxon>Dikarya</taxon>
        <taxon>Basidiomycota</taxon>
        <taxon>Agaricomycotina</taxon>
        <taxon>Agaricomycetes</taxon>
        <taxon>Agaricomycetidae</taxon>
        <taxon>Agaricales</taxon>
        <taxon>Agaricineae</taxon>
        <taxon>Psathyrellaceae</taxon>
        <taxon>Ephemerocybe</taxon>
    </lineage>
</organism>
<proteinExistence type="predicted"/>